<dbReference type="PROSITE" id="PS50902">
    <property type="entry name" value="FLAVODOXIN_LIKE"/>
    <property type="match status" value="1"/>
</dbReference>
<dbReference type="InterPro" id="IPR005025">
    <property type="entry name" value="FMN_Rdtase-like_dom"/>
</dbReference>
<keyword evidence="2 8" id="KW-0285">Flavoprotein</keyword>
<evidence type="ECO:0000256" key="8">
    <source>
        <dbReference type="HAMAP-Rule" id="MF_01017"/>
    </source>
</evidence>
<dbReference type="SUPFAM" id="SSF52218">
    <property type="entry name" value="Flavoproteins"/>
    <property type="match status" value="1"/>
</dbReference>
<evidence type="ECO:0000256" key="5">
    <source>
        <dbReference type="ARBA" id="ARBA00022857"/>
    </source>
</evidence>
<dbReference type="AlphaFoldDB" id="A0A841KBG6"/>
<dbReference type="PANTHER" id="PTHR30546">
    <property type="entry name" value="FLAVODOXIN-RELATED PROTEIN WRBA-RELATED"/>
    <property type="match status" value="1"/>
</dbReference>
<evidence type="ECO:0000256" key="2">
    <source>
        <dbReference type="ARBA" id="ARBA00022630"/>
    </source>
</evidence>
<dbReference type="InterPro" id="IPR010089">
    <property type="entry name" value="Flavoprotein_WrbA-like"/>
</dbReference>
<dbReference type="InterPro" id="IPR029039">
    <property type="entry name" value="Flavoprotein-like_sf"/>
</dbReference>
<dbReference type="InterPro" id="IPR008254">
    <property type="entry name" value="Flavodoxin/NO_synth"/>
</dbReference>
<keyword evidence="4 8" id="KW-0547">Nucleotide-binding</keyword>
<keyword evidence="6 8" id="KW-0560">Oxidoreductase</keyword>
<dbReference type="NCBIfam" id="TIGR01755">
    <property type="entry name" value="flav_wrbA"/>
    <property type="match status" value="1"/>
</dbReference>
<name>A0A841KBG6_9HYPH</name>
<dbReference type="EMBL" id="JACHEH010000005">
    <property type="protein sequence ID" value="MBB6168742.1"/>
    <property type="molecule type" value="Genomic_DNA"/>
</dbReference>
<feature type="binding site" evidence="8">
    <location>
        <position position="116"/>
    </location>
    <ligand>
        <name>substrate</name>
    </ligand>
</feature>
<comment type="catalytic activity">
    <reaction evidence="8">
        <text>a quinone + NADH + H(+) = a quinol + NAD(+)</text>
        <dbReference type="Rhea" id="RHEA:46160"/>
        <dbReference type="ChEBI" id="CHEBI:15378"/>
        <dbReference type="ChEBI" id="CHEBI:24646"/>
        <dbReference type="ChEBI" id="CHEBI:57540"/>
        <dbReference type="ChEBI" id="CHEBI:57945"/>
        <dbReference type="ChEBI" id="CHEBI:132124"/>
        <dbReference type="EC" id="1.6.5.2"/>
    </reaction>
</comment>
<feature type="binding site" evidence="8">
    <location>
        <position position="152"/>
    </location>
    <ligand>
        <name>FMN</name>
        <dbReference type="ChEBI" id="CHEBI:58210"/>
    </ligand>
</feature>
<gene>
    <name evidence="11" type="ORF">HNQ73_002379</name>
</gene>
<evidence type="ECO:0000256" key="1">
    <source>
        <dbReference type="ARBA" id="ARBA00006961"/>
    </source>
</evidence>
<feature type="binding site" evidence="8">
    <location>
        <begin position="96"/>
        <end position="98"/>
    </location>
    <ligand>
        <name>FMN</name>
        <dbReference type="ChEBI" id="CHEBI:58210"/>
    </ligand>
</feature>
<evidence type="ECO:0000256" key="9">
    <source>
        <dbReference type="SAM" id="MobiDB-lite"/>
    </source>
</evidence>
<keyword evidence="7 8" id="KW-0520">NAD</keyword>
<comment type="caution">
    <text evidence="8">Lacks conserved residue(s) required for the propagation of feature annotation.</text>
</comment>
<comment type="catalytic activity">
    <reaction evidence="8">
        <text>a quinone + NADPH + H(+) = a quinol + NADP(+)</text>
        <dbReference type="Rhea" id="RHEA:46164"/>
        <dbReference type="ChEBI" id="CHEBI:15378"/>
        <dbReference type="ChEBI" id="CHEBI:24646"/>
        <dbReference type="ChEBI" id="CHEBI:57783"/>
        <dbReference type="ChEBI" id="CHEBI:58349"/>
        <dbReference type="ChEBI" id="CHEBI:132124"/>
        <dbReference type="EC" id="1.6.5.2"/>
    </reaction>
</comment>
<evidence type="ECO:0000313" key="11">
    <source>
        <dbReference type="EMBL" id="MBB6168742.1"/>
    </source>
</evidence>
<dbReference type="NCBIfam" id="NF002999">
    <property type="entry name" value="PRK03767.1"/>
    <property type="match status" value="1"/>
</dbReference>
<evidence type="ECO:0000256" key="4">
    <source>
        <dbReference type="ARBA" id="ARBA00022741"/>
    </source>
</evidence>
<evidence type="ECO:0000256" key="3">
    <source>
        <dbReference type="ARBA" id="ARBA00022643"/>
    </source>
</evidence>
<protein>
    <recommendedName>
        <fullName evidence="8">NAD(P)H dehydrogenase (quinone)</fullName>
        <ecNumber evidence="8">1.6.5.2</ecNumber>
    </recommendedName>
    <alternativeName>
        <fullName evidence="8">NAD(P)H:quinone oxidoreductase</fullName>
        <shortName evidence="8">NQO</shortName>
    </alternativeName>
</protein>
<reference evidence="11 12" key="1">
    <citation type="submission" date="2020-08" db="EMBL/GenBank/DDBJ databases">
        <title>Genomic Encyclopedia of Type Strains, Phase IV (KMG-IV): sequencing the most valuable type-strain genomes for metagenomic binning, comparative biology and taxonomic classification.</title>
        <authorList>
            <person name="Goeker M."/>
        </authorList>
    </citation>
    <scope>NUCLEOTIDE SEQUENCE [LARGE SCALE GENOMIC DNA]</scope>
    <source>
        <strain evidence="11 12">DSM 101465</strain>
    </source>
</reference>
<dbReference type="HAMAP" id="MF_01017">
    <property type="entry name" value="NQOR"/>
    <property type="match status" value="1"/>
</dbReference>
<keyword evidence="12" id="KW-1185">Reference proteome</keyword>
<dbReference type="GO" id="GO:0050660">
    <property type="term" value="F:flavin adenine dinucleotide binding"/>
    <property type="evidence" value="ECO:0007669"/>
    <property type="project" value="UniProtKB-UniRule"/>
</dbReference>
<dbReference type="GO" id="GO:0010181">
    <property type="term" value="F:FMN binding"/>
    <property type="evidence" value="ECO:0007669"/>
    <property type="project" value="InterPro"/>
</dbReference>
<feature type="binding site" evidence="8">
    <location>
        <position position="30"/>
    </location>
    <ligand>
        <name>NAD(+)</name>
        <dbReference type="ChEBI" id="CHEBI:57540"/>
    </ligand>
</feature>
<dbReference type="GO" id="GO:0016020">
    <property type="term" value="C:membrane"/>
    <property type="evidence" value="ECO:0007669"/>
    <property type="project" value="TreeGrafter"/>
</dbReference>
<proteinExistence type="inferred from homology"/>
<organism evidence="11 12">
    <name type="scientific">Chelatococcus composti</name>
    <dbReference type="NCBI Taxonomy" id="1743235"/>
    <lineage>
        <taxon>Bacteria</taxon>
        <taxon>Pseudomonadati</taxon>
        <taxon>Pseudomonadota</taxon>
        <taxon>Alphaproteobacteria</taxon>
        <taxon>Hyphomicrobiales</taxon>
        <taxon>Chelatococcaceae</taxon>
        <taxon>Chelatococcus</taxon>
    </lineage>
</organism>
<evidence type="ECO:0000313" key="12">
    <source>
        <dbReference type="Proteomes" id="UP000588017"/>
    </source>
</evidence>
<feature type="region of interest" description="Disordered" evidence="9">
    <location>
        <begin position="179"/>
        <end position="198"/>
    </location>
</feature>
<dbReference type="GO" id="GO:0050661">
    <property type="term" value="F:NADP binding"/>
    <property type="evidence" value="ECO:0007669"/>
    <property type="project" value="UniProtKB-UniRule"/>
</dbReference>
<dbReference type="FunFam" id="3.40.50.360:FF:000001">
    <property type="entry name" value="NAD(P)H dehydrogenase (Quinone) FQR1-like"/>
    <property type="match status" value="1"/>
</dbReference>
<dbReference type="Proteomes" id="UP000588017">
    <property type="component" value="Unassembled WGS sequence"/>
</dbReference>
<dbReference type="GO" id="GO:0051287">
    <property type="term" value="F:NAD binding"/>
    <property type="evidence" value="ECO:0007669"/>
    <property type="project" value="UniProtKB-UniRule"/>
</dbReference>
<comment type="caution">
    <text evidence="11">The sequence shown here is derived from an EMBL/GenBank/DDBJ whole genome shotgun (WGS) entry which is preliminary data.</text>
</comment>
<evidence type="ECO:0000259" key="10">
    <source>
        <dbReference type="PROSITE" id="PS50902"/>
    </source>
</evidence>
<keyword evidence="5 8" id="KW-0521">NADP</keyword>
<comment type="similarity">
    <text evidence="1 8">Belongs to the WrbA family.</text>
</comment>
<keyword evidence="3 8" id="KW-0288">FMN</keyword>
<dbReference type="RefSeq" id="WP_183335070.1">
    <property type="nucleotide sequence ID" value="NZ_BMHX01000005.1"/>
</dbReference>
<dbReference type="Pfam" id="PF03358">
    <property type="entry name" value="FMN_red"/>
    <property type="match status" value="1"/>
</dbReference>
<sequence>MRTREDASVTAGGHGNEVRPRVLVLYYSSYGHVATLAAAVAEGAGGAGAEVVVKRVPELVPDEVARRAGYDLTQEAPVATVAELADYDAIVIGTPTRFGNMAAQMKNFLDQAGGLWARDALVGKVGAVFTSTGSQHGGQETTILTAHVVMLHLGMVVVGLPYTFKGQLRMDEITGGSPYGASTLADDGSGGDRRPSENELAGARFQGRHVAEIAGLLALGRVRHEIRAREDA</sequence>
<dbReference type="GO" id="GO:0003955">
    <property type="term" value="F:NAD(P)H dehydrogenase (quinone) activity"/>
    <property type="evidence" value="ECO:0007669"/>
    <property type="project" value="UniProtKB-UniRule"/>
</dbReference>
<dbReference type="InterPro" id="IPR037513">
    <property type="entry name" value="NQO"/>
</dbReference>
<dbReference type="Gene3D" id="3.40.50.360">
    <property type="match status" value="1"/>
</dbReference>
<dbReference type="PANTHER" id="PTHR30546:SF23">
    <property type="entry name" value="FLAVOPROTEIN-LIKE PROTEIN YCP4-RELATED"/>
    <property type="match status" value="1"/>
</dbReference>
<comment type="cofactor">
    <cofactor evidence="8">
        <name>FMN</name>
        <dbReference type="ChEBI" id="CHEBI:58210"/>
    </cofactor>
    <text evidence="8">Binds 1 FMN per monomer.</text>
</comment>
<feature type="binding site" evidence="8">
    <location>
        <begin position="28"/>
        <end position="33"/>
    </location>
    <ligand>
        <name>FMN</name>
        <dbReference type="ChEBI" id="CHEBI:58210"/>
    </ligand>
</feature>
<accession>A0A841KBG6</accession>
<evidence type="ECO:0000256" key="6">
    <source>
        <dbReference type="ARBA" id="ARBA00023002"/>
    </source>
</evidence>
<evidence type="ECO:0000256" key="7">
    <source>
        <dbReference type="ARBA" id="ARBA00023027"/>
    </source>
</evidence>
<feature type="domain" description="Flavodoxin-like" evidence="10">
    <location>
        <begin position="22"/>
        <end position="210"/>
    </location>
</feature>
<dbReference type="EC" id="1.6.5.2" evidence="8"/>